<dbReference type="EMBL" id="JADNYM010000005">
    <property type="protein sequence ID" value="MBG0738740.1"/>
    <property type="molecule type" value="Genomic_DNA"/>
</dbReference>
<comment type="caution">
    <text evidence="1">The sequence shown here is derived from an EMBL/GenBank/DDBJ whole genome shotgun (WGS) entry which is preliminary data.</text>
</comment>
<evidence type="ECO:0000313" key="2">
    <source>
        <dbReference type="Proteomes" id="UP000655366"/>
    </source>
</evidence>
<proteinExistence type="predicted"/>
<accession>A0A931CM77</accession>
<gene>
    <name evidence="1" type="ORF">IV500_04815</name>
</gene>
<name>A0A931CM77_9MICC</name>
<reference evidence="1 2" key="1">
    <citation type="submission" date="2020-11" db="EMBL/GenBank/DDBJ databases">
        <title>Arthrobacter antarcticus sp. nov., isolated from Antarctic Soil.</title>
        <authorList>
            <person name="Li J."/>
        </authorList>
    </citation>
    <scope>NUCLEOTIDE SEQUENCE [LARGE SCALE GENOMIC DNA]</scope>
    <source>
        <strain evidence="1 2">Z1-20</strain>
    </source>
</reference>
<sequence>MTITKEASGSQHRPDKICRSEMRRLRLVERLTGLKSFVEANGRLPRTTEDRSLAAWMYHQLKGHTTDPFYVLVREEIEGIHRELGAPDGTSRSDENARRRRRAERLLQLKAFTAEHGRLPNERAEHKAERSLAGWMRSLFSSRTARPEYDQVREEVESIRRDHDAWSIQLRKLQDFIAANGRRPTHAENTAAATWLDHNIARLREGRLHEKRASELSAFMEECPDTLRSTEWDTNFISVTAWFKAHGCLPRRRSNDPDELRLANWLNWNRRSHRVGALSATQSERIAGLEPLRASGRRLPGS</sequence>
<dbReference type="RefSeq" id="WP_196395685.1">
    <property type="nucleotide sequence ID" value="NZ_JADNYM010000005.1"/>
</dbReference>
<evidence type="ECO:0000313" key="1">
    <source>
        <dbReference type="EMBL" id="MBG0738740.1"/>
    </source>
</evidence>
<dbReference type="AlphaFoldDB" id="A0A931CM77"/>
<keyword evidence="2" id="KW-1185">Reference proteome</keyword>
<dbReference type="Gene3D" id="6.10.140.530">
    <property type="match status" value="1"/>
</dbReference>
<organism evidence="1 2">
    <name type="scientific">Arthrobacter terrae</name>
    <dbReference type="NCBI Taxonomy" id="2935737"/>
    <lineage>
        <taxon>Bacteria</taxon>
        <taxon>Bacillati</taxon>
        <taxon>Actinomycetota</taxon>
        <taxon>Actinomycetes</taxon>
        <taxon>Micrococcales</taxon>
        <taxon>Micrococcaceae</taxon>
        <taxon>Arthrobacter</taxon>
    </lineage>
</organism>
<dbReference type="Proteomes" id="UP000655366">
    <property type="component" value="Unassembled WGS sequence"/>
</dbReference>
<protein>
    <submittedName>
        <fullName evidence="1">Helicase associated domain-containing protein</fullName>
    </submittedName>
</protein>